<dbReference type="PANTHER" id="PTHR10625">
    <property type="entry name" value="HISTONE DEACETYLASE HDAC1-RELATED"/>
    <property type="match status" value="1"/>
</dbReference>
<organism evidence="3 4">
    <name type="scientific">Sulfitobacter mediterraneus</name>
    <dbReference type="NCBI Taxonomy" id="83219"/>
    <lineage>
        <taxon>Bacteria</taxon>
        <taxon>Pseudomonadati</taxon>
        <taxon>Pseudomonadota</taxon>
        <taxon>Alphaproteobacteria</taxon>
        <taxon>Rhodobacterales</taxon>
        <taxon>Roseobacteraceae</taxon>
        <taxon>Sulfitobacter</taxon>
    </lineage>
</organism>
<feature type="domain" description="Histone deacetylase" evidence="2">
    <location>
        <begin position="26"/>
        <end position="304"/>
    </location>
</feature>
<comment type="similarity">
    <text evidence="1">Belongs to the histone deacetylase family.</text>
</comment>
<dbReference type="RefSeq" id="WP_037911371.1">
    <property type="nucleotide sequence ID" value="NZ_JEMU01000024.1"/>
</dbReference>
<gene>
    <name evidence="3" type="ORF">PM02_18545</name>
</gene>
<name>A0A061SIN1_9RHOB</name>
<dbReference type="InterPro" id="IPR023801">
    <property type="entry name" value="His_deacetylse_dom"/>
</dbReference>
<dbReference type="AlphaFoldDB" id="A0A061SIN1"/>
<dbReference type="PANTHER" id="PTHR10625:SF10">
    <property type="entry name" value="HISTONE DEACETYLASE HDAC1"/>
    <property type="match status" value="1"/>
</dbReference>
<dbReference type="PRINTS" id="PR01270">
    <property type="entry name" value="HDASUPER"/>
</dbReference>
<sequence length="366" mass="39926">MTKPILLSSEIYGRTGQATAHPLAWPKTATALDIIQRLEWFDGSCQIECTKVHPRRLRSFHDQAYIDAAYTAEAEQCVSPLTRQKYGLGTGDNPIFPSIIERAATACGVALKAAELLTDGGIVHSPLGGAHHVHPARAAGFGYFNDLAIGILAMQDSGLRRIAYIDLDAHHGDGVEAAFAYDPNVLTFSIHEESCWPHTGTDSDPHYGVYNLCVPEGFSDSEMSFVVENALLPIVEKFAPEAIVIQAGADSLEEDRMMKLGLSNRAYYKTIDALRSLAPRIWITGGGGYNPWAVARCWAGIWCVLNGRDPAEEPPISDEQQIIDRVNQWPSVTKPPENWLSSLVDQTRDGDVRPCIKAATAKLAGS</sequence>
<comment type="caution">
    <text evidence="3">The sequence shown here is derived from an EMBL/GenBank/DDBJ whole genome shotgun (WGS) entry which is preliminary data.</text>
</comment>
<dbReference type="GO" id="GO:0004407">
    <property type="term" value="F:histone deacetylase activity"/>
    <property type="evidence" value="ECO:0007669"/>
    <property type="project" value="TreeGrafter"/>
</dbReference>
<accession>A0A061SIN1</accession>
<dbReference type="EMBL" id="JEMU01000024">
    <property type="protein sequence ID" value="KAJ01571.1"/>
    <property type="molecule type" value="Genomic_DNA"/>
</dbReference>
<evidence type="ECO:0000259" key="2">
    <source>
        <dbReference type="Pfam" id="PF00850"/>
    </source>
</evidence>
<dbReference type="Gene3D" id="3.40.800.20">
    <property type="entry name" value="Histone deacetylase domain"/>
    <property type="match status" value="1"/>
</dbReference>
<reference evidence="3 4" key="1">
    <citation type="journal article" date="2014" name="Genome Announc.">
        <title>Draft Genome Sequences of Two Isolates of the Roseobacter Group, Sulfitobacter sp. Strains 3SOLIMAR09 and 1FIGIMAR09, from Harbors of Mallorca Island (Mediterranean Sea).</title>
        <authorList>
            <person name="Mas-Llado M."/>
            <person name="Pina-Villalonga J.M."/>
            <person name="Brunet-Galmes I."/>
            <person name="Nogales B."/>
            <person name="Bosch R."/>
        </authorList>
    </citation>
    <scope>NUCLEOTIDE SEQUENCE [LARGE SCALE GENOMIC DNA]</scope>
    <source>
        <strain evidence="3 4">1FIGIMAR09</strain>
    </source>
</reference>
<dbReference type="GO" id="GO:0040029">
    <property type="term" value="P:epigenetic regulation of gene expression"/>
    <property type="evidence" value="ECO:0007669"/>
    <property type="project" value="TreeGrafter"/>
</dbReference>
<dbReference type="Proteomes" id="UP000027337">
    <property type="component" value="Unassembled WGS sequence"/>
</dbReference>
<dbReference type="Pfam" id="PF00850">
    <property type="entry name" value="Hist_deacetyl"/>
    <property type="match status" value="1"/>
</dbReference>
<dbReference type="STRING" id="83219.PM02_18545"/>
<protein>
    <submittedName>
        <fullName evidence="3">Acetoin utilization protein</fullName>
    </submittedName>
</protein>
<dbReference type="eggNOG" id="COG0123">
    <property type="taxonomic scope" value="Bacteria"/>
</dbReference>
<evidence type="ECO:0000313" key="4">
    <source>
        <dbReference type="Proteomes" id="UP000027337"/>
    </source>
</evidence>
<keyword evidence="4" id="KW-1185">Reference proteome</keyword>
<dbReference type="SUPFAM" id="SSF52768">
    <property type="entry name" value="Arginase/deacetylase"/>
    <property type="match status" value="1"/>
</dbReference>
<dbReference type="InterPro" id="IPR037138">
    <property type="entry name" value="His_deacetylse_dom_sf"/>
</dbReference>
<evidence type="ECO:0000256" key="1">
    <source>
        <dbReference type="ARBA" id="ARBA00005947"/>
    </source>
</evidence>
<dbReference type="InterPro" id="IPR000286">
    <property type="entry name" value="HDACs"/>
</dbReference>
<evidence type="ECO:0000313" key="3">
    <source>
        <dbReference type="EMBL" id="KAJ01571.1"/>
    </source>
</evidence>
<dbReference type="InterPro" id="IPR023696">
    <property type="entry name" value="Ureohydrolase_dom_sf"/>
</dbReference>
<proteinExistence type="inferred from homology"/>